<evidence type="ECO:0000313" key="1">
    <source>
        <dbReference type="EMBL" id="MBB3701572.1"/>
    </source>
</evidence>
<accession>A0A7W5UHM0</accession>
<gene>
    <name evidence="1" type="ORF">FHS60_000014</name>
</gene>
<evidence type="ECO:0008006" key="3">
    <source>
        <dbReference type="Google" id="ProtNLM"/>
    </source>
</evidence>
<name>A0A7W5UHM0_9BACT</name>
<dbReference type="AlphaFoldDB" id="A0A7W5UHM0"/>
<organism evidence="1 2">
    <name type="scientific">Alloprevotella rava</name>
    <dbReference type="NCBI Taxonomy" id="671218"/>
    <lineage>
        <taxon>Bacteria</taxon>
        <taxon>Pseudomonadati</taxon>
        <taxon>Bacteroidota</taxon>
        <taxon>Bacteroidia</taxon>
        <taxon>Bacteroidales</taxon>
        <taxon>Prevotellaceae</taxon>
        <taxon>Alloprevotella</taxon>
    </lineage>
</organism>
<sequence>MSILKRHNPVLERRLQAYLVAGDIQGLRSFLEGLSHQDFRTAGFLLGEKLLSELANSETVFWNSFLVLVSSNSKAYLGTFLKAAITLYSAGQFKLDVLTLQKFAEVASPIDCRKLLLTLLPVVRTVEEVRSLLHLFCSDDIPAQAFYLLSAGTLPCYYELFQQLKKVEHDTKLLRTYSIQLMQRGDNLSYNMASILQSYFALGELPGTFSLRLRDYELSRLDGSYELFKKEILKI</sequence>
<dbReference type="RefSeq" id="WP_183693300.1">
    <property type="nucleotide sequence ID" value="NZ_JACICA010000001.1"/>
</dbReference>
<proteinExistence type="predicted"/>
<protein>
    <recommendedName>
        <fullName evidence="3">HEAT repeat domain-containing protein</fullName>
    </recommendedName>
</protein>
<reference evidence="1 2" key="1">
    <citation type="submission" date="2020-08" db="EMBL/GenBank/DDBJ databases">
        <title>Genomic Encyclopedia of Type Strains, Phase IV (KMG-IV): sequencing the most valuable type-strain genomes for metagenomic binning, comparative biology and taxonomic classification.</title>
        <authorList>
            <person name="Goeker M."/>
        </authorList>
    </citation>
    <scope>NUCLEOTIDE SEQUENCE [LARGE SCALE GENOMIC DNA]</scope>
    <source>
        <strain evidence="1 2">DSM 22548</strain>
    </source>
</reference>
<dbReference type="EMBL" id="JACICA010000001">
    <property type="protein sequence ID" value="MBB3701572.1"/>
    <property type="molecule type" value="Genomic_DNA"/>
</dbReference>
<evidence type="ECO:0000313" key="2">
    <source>
        <dbReference type="Proteomes" id="UP000541425"/>
    </source>
</evidence>
<comment type="caution">
    <text evidence="1">The sequence shown here is derived from an EMBL/GenBank/DDBJ whole genome shotgun (WGS) entry which is preliminary data.</text>
</comment>
<dbReference type="Proteomes" id="UP000541425">
    <property type="component" value="Unassembled WGS sequence"/>
</dbReference>